<evidence type="ECO:0000313" key="2">
    <source>
        <dbReference type="Proteomes" id="UP001163387"/>
    </source>
</evidence>
<protein>
    <recommendedName>
        <fullName evidence="3">Nucleoprotein</fullName>
    </recommendedName>
</protein>
<dbReference type="RefSeq" id="WP_281748664.1">
    <property type="nucleotide sequence ID" value="NZ_AP026933.1"/>
</dbReference>
<gene>
    <name evidence="1" type="ORF">SHM_27390</name>
</gene>
<dbReference type="Proteomes" id="UP001163387">
    <property type="component" value="Chromosome"/>
</dbReference>
<keyword evidence="2" id="KW-1185">Reference proteome</keyword>
<proteinExistence type="predicted"/>
<evidence type="ECO:0000313" key="1">
    <source>
        <dbReference type="EMBL" id="BDT05093.1"/>
    </source>
</evidence>
<dbReference type="EMBL" id="AP026933">
    <property type="protein sequence ID" value="BDT05093.1"/>
    <property type="molecule type" value="Genomic_DNA"/>
</dbReference>
<reference evidence="1 2" key="1">
    <citation type="journal article" date="2022" name="Front. Microbiol.">
        <title>Male-killing mechanisms vary between Spiroplasma species.</title>
        <authorList>
            <person name="Arai H."/>
            <person name="Inoue M."/>
            <person name="Kageyama D."/>
        </authorList>
    </citation>
    <scope>NUCLEOTIDE SEQUENCE [LARGE SCALE GENOMIC DNA]</scope>
    <source>
        <strain evidence="2">sHm</strain>
    </source>
</reference>
<sequence>MAIPQVPTGLITGGNNGNKSMLTAMEAQVKGILYNDESMMFLKASAVAEQISEIPGAVEAYYRIAERLRWGSKYDVMTGTNKQWTTLRTTSVILDQILVIDWRTEDFDMNRFMSSPIPLKASMLSIWAESALRNYLFIQECIFLQGIKDYCISKSQVIPINMLEMTEDTAKAAFYQIGDKMNELLGNITETEIGTNVSDFIGALGFTPMLQLTKAYLRLNYGQIAADTVASGQLYKQSVFGMFLYKHMFLNKDMVKDTKTGLHLEKTFDLKKVLGVFVHRNAFAQPNSFQKIVNLIDNNTLNQKTLGKALYGITTAIRGWLSFIIMEKMPTADEIKEAQKRCWTNWIKLTPAEREKSPVTFKIADFDDFRISLNDLIYFKNLGKITMTGITPTNDELETAIINAGNRGYEKGKATFSNITSTSATMTGNDKDYIEEIELKFSKK</sequence>
<organism evidence="1 2">
    <name type="scientific">Spiroplasma ixodetis</name>
    <dbReference type="NCBI Taxonomy" id="2141"/>
    <lineage>
        <taxon>Bacteria</taxon>
        <taxon>Bacillati</taxon>
        <taxon>Mycoplasmatota</taxon>
        <taxon>Mollicutes</taxon>
        <taxon>Entomoplasmatales</taxon>
        <taxon>Spiroplasmataceae</taxon>
        <taxon>Spiroplasma</taxon>
    </lineage>
</organism>
<accession>A0ABM8BYX1</accession>
<evidence type="ECO:0008006" key="3">
    <source>
        <dbReference type="Google" id="ProtNLM"/>
    </source>
</evidence>
<name>A0ABM8BYX1_9MOLU</name>